<dbReference type="CDD" id="cd06142">
    <property type="entry name" value="RNaseD_exo"/>
    <property type="match status" value="1"/>
</dbReference>
<name>A0A2W5U778_CERSP</name>
<keyword evidence="4 6" id="KW-0378">Hydrolase</keyword>
<evidence type="ECO:0000259" key="7">
    <source>
        <dbReference type="PROSITE" id="PS50967"/>
    </source>
</evidence>
<dbReference type="SUPFAM" id="SSF47819">
    <property type="entry name" value="HRDC-like"/>
    <property type="match status" value="2"/>
</dbReference>
<evidence type="ECO:0000256" key="5">
    <source>
        <dbReference type="ARBA" id="ARBA00022839"/>
    </source>
</evidence>
<keyword evidence="1 6" id="KW-0963">Cytoplasm</keyword>
<comment type="similarity">
    <text evidence="6">Belongs to the RNase D family.</text>
</comment>
<dbReference type="SUPFAM" id="SSF53098">
    <property type="entry name" value="Ribonuclease H-like"/>
    <property type="match status" value="1"/>
</dbReference>
<dbReference type="GO" id="GO:0042780">
    <property type="term" value="P:tRNA 3'-end processing"/>
    <property type="evidence" value="ECO:0007669"/>
    <property type="project" value="UniProtKB-UniRule"/>
</dbReference>
<sequence length="387" mass="43431">MKTITTTEDLAEFCAKAKSEAYVTLDTEFLRERTYWSKLCLIQMALPGKDGEAVLVDPIEGDQMSMEPLYDLFRHKATVKVFHAARQDLEIFFVEGQVFPDPLFDTQIAAMVCGFGEQVGYETLVKKIAHEPLDKTSRFTDWSRRPLSDAQKEYALADVTHLRVIYEFLAAQIAKTGRQKWVEEELAILTDPATYTVHPEEAWERVKTRTTSGRFLAVVKELARFREDYAQSRNIPRARVYKDDALLELASTRPTNAEELNRSRLLLREARRGDIADGIIAAVKAGMEMPSDQMPKPDLSREQLQVNPALADLLRVLLKAKSEDLGVAARLIASAADLDAIAAGDREVEALNGWRREAFGEDALRLCRGEIALSAKGTSVRVVKLAN</sequence>
<gene>
    <name evidence="6 8" type="primary">rnd</name>
    <name evidence="8" type="ORF">DI533_00905</name>
</gene>
<dbReference type="InterPro" id="IPR044876">
    <property type="entry name" value="HRDC_dom_sf"/>
</dbReference>
<dbReference type="GO" id="GO:0000166">
    <property type="term" value="F:nucleotide binding"/>
    <property type="evidence" value="ECO:0007669"/>
    <property type="project" value="InterPro"/>
</dbReference>
<comment type="function">
    <text evidence="6">Exonuclease involved in the 3' processing of various precursor tRNAs. Initiates hydrolysis at the 3'-terminus of an RNA molecule and releases 5'-mononucleotides.</text>
</comment>
<evidence type="ECO:0000256" key="2">
    <source>
        <dbReference type="ARBA" id="ARBA00022694"/>
    </source>
</evidence>
<dbReference type="Gene3D" id="3.30.420.10">
    <property type="entry name" value="Ribonuclease H-like superfamily/Ribonuclease H"/>
    <property type="match status" value="1"/>
</dbReference>
<dbReference type="InterPro" id="IPR051086">
    <property type="entry name" value="RNase_D-like"/>
</dbReference>
<comment type="cofactor">
    <cofactor evidence="6">
        <name>a divalent metal cation</name>
        <dbReference type="ChEBI" id="CHEBI:60240"/>
    </cofactor>
</comment>
<comment type="catalytic activity">
    <reaction evidence="6">
        <text>Exonucleolytic cleavage that removes extra residues from the 3'-terminus of tRNA to produce 5'-mononucleotides.</text>
        <dbReference type="EC" id="3.1.13.5"/>
    </reaction>
</comment>
<dbReference type="HAMAP" id="MF_01899">
    <property type="entry name" value="RNase_D"/>
    <property type="match status" value="1"/>
</dbReference>
<dbReference type="EMBL" id="QFQS01000001">
    <property type="protein sequence ID" value="PZQ99293.1"/>
    <property type="molecule type" value="Genomic_DNA"/>
</dbReference>
<dbReference type="SMART" id="SM00474">
    <property type="entry name" value="35EXOc"/>
    <property type="match status" value="1"/>
</dbReference>
<reference evidence="8 9" key="1">
    <citation type="submission" date="2017-08" db="EMBL/GenBank/DDBJ databases">
        <title>Infants hospitalized years apart are colonized by the same room-sourced microbial strains.</title>
        <authorList>
            <person name="Brooks B."/>
            <person name="Olm M.R."/>
            <person name="Firek B.A."/>
            <person name="Baker R."/>
            <person name="Thomas B.C."/>
            <person name="Morowitz M.J."/>
            <person name="Banfield J.F."/>
        </authorList>
    </citation>
    <scope>NUCLEOTIDE SEQUENCE [LARGE SCALE GENOMIC DNA]</scope>
    <source>
        <strain evidence="8">S2_003_000_R2_11</strain>
    </source>
</reference>
<feature type="domain" description="HRDC" evidence="7">
    <location>
        <begin position="212"/>
        <end position="293"/>
    </location>
</feature>
<dbReference type="InterPro" id="IPR010997">
    <property type="entry name" value="HRDC-like_sf"/>
</dbReference>
<dbReference type="Pfam" id="PF01612">
    <property type="entry name" value="DNA_pol_A_exo1"/>
    <property type="match status" value="1"/>
</dbReference>
<keyword evidence="2 6" id="KW-0819">tRNA processing</keyword>
<evidence type="ECO:0000256" key="6">
    <source>
        <dbReference type="HAMAP-Rule" id="MF_01899"/>
    </source>
</evidence>
<dbReference type="AlphaFoldDB" id="A0A2W5U778"/>
<protein>
    <recommendedName>
        <fullName evidence="6">Ribonuclease D</fullName>
        <shortName evidence="6">RNase D</shortName>
        <ecNumber evidence="6">3.1.13.5</ecNumber>
    </recommendedName>
</protein>
<evidence type="ECO:0000256" key="4">
    <source>
        <dbReference type="ARBA" id="ARBA00022801"/>
    </source>
</evidence>
<organism evidence="8 9">
    <name type="scientific">Cereibacter sphaeroides</name>
    <name type="common">Rhodobacter sphaeroides</name>
    <dbReference type="NCBI Taxonomy" id="1063"/>
    <lineage>
        <taxon>Bacteria</taxon>
        <taxon>Pseudomonadati</taxon>
        <taxon>Pseudomonadota</taxon>
        <taxon>Alphaproteobacteria</taxon>
        <taxon>Rhodobacterales</taxon>
        <taxon>Paracoccaceae</taxon>
        <taxon>Cereibacter</taxon>
    </lineage>
</organism>
<dbReference type="GO" id="GO:0033890">
    <property type="term" value="F:ribonuclease D activity"/>
    <property type="evidence" value="ECO:0007669"/>
    <property type="project" value="UniProtKB-UniRule"/>
</dbReference>
<dbReference type="PROSITE" id="PS50967">
    <property type="entry name" value="HRDC"/>
    <property type="match status" value="1"/>
</dbReference>
<comment type="caution">
    <text evidence="8">The sequence shown here is derived from an EMBL/GenBank/DDBJ whole genome shotgun (WGS) entry which is preliminary data.</text>
</comment>
<evidence type="ECO:0000313" key="8">
    <source>
        <dbReference type="EMBL" id="PZQ99293.1"/>
    </source>
</evidence>
<dbReference type="InterPro" id="IPR012337">
    <property type="entry name" value="RNaseH-like_sf"/>
</dbReference>
<evidence type="ECO:0000313" key="9">
    <source>
        <dbReference type="Proteomes" id="UP000248975"/>
    </source>
</evidence>
<dbReference type="InterPro" id="IPR002562">
    <property type="entry name" value="3'-5'_exonuclease_dom"/>
</dbReference>
<dbReference type="GO" id="GO:0005737">
    <property type="term" value="C:cytoplasm"/>
    <property type="evidence" value="ECO:0007669"/>
    <property type="project" value="UniProtKB-SubCell"/>
</dbReference>
<dbReference type="PANTHER" id="PTHR47649">
    <property type="entry name" value="RIBONUCLEASE D"/>
    <property type="match status" value="1"/>
</dbReference>
<dbReference type="GO" id="GO:0003676">
    <property type="term" value="F:nucleic acid binding"/>
    <property type="evidence" value="ECO:0007669"/>
    <property type="project" value="InterPro"/>
</dbReference>
<dbReference type="PANTHER" id="PTHR47649:SF1">
    <property type="entry name" value="RIBONUCLEASE D"/>
    <property type="match status" value="1"/>
</dbReference>
<dbReference type="InterPro" id="IPR006292">
    <property type="entry name" value="RNase_D"/>
</dbReference>
<dbReference type="Proteomes" id="UP000248975">
    <property type="component" value="Unassembled WGS sequence"/>
</dbReference>
<evidence type="ECO:0000256" key="1">
    <source>
        <dbReference type="ARBA" id="ARBA00022490"/>
    </source>
</evidence>
<dbReference type="EC" id="3.1.13.5" evidence="6"/>
<dbReference type="GO" id="GO:0008408">
    <property type="term" value="F:3'-5' exonuclease activity"/>
    <property type="evidence" value="ECO:0007669"/>
    <property type="project" value="InterPro"/>
</dbReference>
<keyword evidence="5 6" id="KW-0269">Exonuclease</keyword>
<dbReference type="InterPro" id="IPR036397">
    <property type="entry name" value="RNaseH_sf"/>
</dbReference>
<comment type="subcellular location">
    <subcellularLocation>
        <location evidence="6">Cytoplasm</location>
    </subcellularLocation>
</comment>
<evidence type="ECO:0000256" key="3">
    <source>
        <dbReference type="ARBA" id="ARBA00022722"/>
    </source>
</evidence>
<dbReference type="Gene3D" id="1.10.150.80">
    <property type="entry name" value="HRDC domain"/>
    <property type="match status" value="1"/>
</dbReference>
<accession>A0A2W5U778</accession>
<keyword evidence="3 6" id="KW-0540">Nuclease</keyword>
<dbReference type="Pfam" id="PF00570">
    <property type="entry name" value="HRDC"/>
    <property type="match status" value="1"/>
</dbReference>
<proteinExistence type="inferred from homology"/>
<dbReference type="InterPro" id="IPR002121">
    <property type="entry name" value="HRDC_dom"/>
</dbReference>
<dbReference type="NCBIfam" id="TIGR01388">
    <property type="entry name" value="rnd"/>
    <property type="match status" value="1"/>
</dbReference>